<dbReference type="InterPro" id="IPR007138">
    <property type="entry name" value="ABM_dom"/>
</dbReference>
<keyword evidence="3" id="KW-1185">Reference proteome</keyword>
<dbReference type="InterPro" id="IPR011008">
    <property type="entry name" value="Dimeric_a/b-barrel"/>
</dbReference>
<evidence type="ECO:0000313" key="2">
    <source>
        <dbReference type="EMBL" id="MBL0745570.1"/>
    </source>
</evidence>
<accession>A0ABS1L1J9</accession>
<dbReference type="Proteomes" id="UP000613030">
    <property type="component" value="Unassembled WGS sequence"/>
</dbReference>
<dbReference type="Pfam" id="PF03992">
    <property type="entry name" value="ABM"/>
    <property type="match status" value="1"/>
</dbReference>
<dbReference type="PANTHER" id="PTHR33336">
    <property type="entry name" value="QUINOL MONOOXYGENASE YGIN-RELATED"/>
    <property type="match status" value="1"/>
</dbReference>
<dbReference type="GO" id="GO:0004497">
    <property type="term" value="F:monooxygenase activity"/>
    <property type="evidence" value="ECO:0007669"/>
    <property type="project" value="UniProtKB-KW"/>
</dbReference>
<gene>
    <name evidence="2" type="ORF">JI741_30335</name>
</gene>
<dbReference type="EMBL" id="JAERRB010000017">
    <property type="protein sequence ID" value="MBL0745570.1"/>
    <property type="molecule type" value="Genomic_DNA"/>
</dbReference>
<dbReference type="PROSITE" id="PS51725">
    <property type="entry name" value="ABM"/>
    <property type="match status" value="1"/>
</dbReference>
<dbReference type="SUPFAM" id="SSF54909">
    <property type="entry name" value="Dimeric alpha+beta barrel"/>
    <property type="match status" value="1"/>
</dbReference>
<keyword evidence="2" id="KW-0560">Oxidoreductase</keyword>
<dbReference type="PANTHER" id="PTHR33336:SF3">
    <property type="entry name" value="ABM DOMAIN-CONTAINING PROTEIN"/>
    <property type="match status" value="1"/>
</dbReference>
<name>A0ABS1L1J9_9BACT</name>
<proteinExistence type="predicted"/>
<organism evidence="2 3">
    <name type="scientific">Chryseolinea lacunae</name>
    <dbReference type="NCBI Taxonomy" id="2801331"/>
    <lineage>
        <taxon>Bacteria</taxon>
        <taxon>Pseudomonadati</taxon>
        <taxon>Bacteroidota</taxon>
        <taxon>Cytophagia</taxon>
        <taxon>Cytophagales</taxon>
        <taxon>Fulvivirgaceae</taxon>
        <taxon>Chryseolinea</taxon>
    </lineage>
</organism>
<evidence type="ECO:0000259" key="1">
    <source>
        <dbReference type="PROSITE" id="PS51725"/>
    </source>
</evidence>
<dbReference type="Gene3D" id="3.30.70.100">
    <property type="match status" value="1"/>
</dbReference>
<protein>
    <submittedName>
        <fullName evidence="2">Antibiotic biosynthesis monooxygenase</fullName>
    </submittedName>
</protein>
<reference evidence="2 3" key="1">
    <citation type="submission" date="2021-01" db="EMBL/GenBank/DDBJ databases">
        <title>Chryseolinea sp. Jin1 Genome sequencing and assembly.</title>
        <authorList>
            <person name="Kim I."/>
        </authorList>
    </citation>
    <scope>NUCLEOTIDE SEQUENCE [LARGE SCALE GENOMIC DNA]</scope>
    <source>
        <strain evidence="2 3">Jin1</strain>
    </source>
</reference>
<dbReference type="InterPro" id="IPR050744">
    <property type="entry name" value="AI-2_Isomerase_LsrG"/>
</dbReference>
<keyword evidence="2" id="KW-0503">Monooxygenase</keyword>
<comment type="caution">
    <text evidence="2">The sequence shown here is derived from an EMBL/GenBank/DDBJ whole genome shotgun (WGS) entry which is preliminary data.</text>
</comment>
<feature type="domain" description="ABM" evidence="1">
    <location>
        <begin position="1"/>
        <end position="93"/>
    </location>
</feature>
<evidence type="ECO:0000313" key="3">
    <source>
        <dbReference type="Proteomes" id="UP000613030"/>
    </source>
</evidence>
<sequence>MVRLAKLVIDANQLEPYKAFLREEIESSLRLEPGVKTLYAVSEIQNPTHITILEIYADTVAYKAHLKTPHFIKYKTGTKDMVKSLELVETTPLLPNLKVN</sequence>